<accession>A0A923LMS6</accession>
<organism evidence="2 3">
    <name type="scientific">Roseburia zhanii</name>
    <dbReference type="NCBI Taxonomy" id="2763064"/>
    <lineage>
        <taxon>Bacteria</taxon>
        <taxon>Bacillati</taxon>
        <taxon>Bacillota</taxon>
        <taxon>Clostridia</taxon>
        <taxon>Lachnospirales</taxon>
        <taxon>Lachnospiraceae</taxon>
        <taxon>Roseburia</taxon>
    </lineage>
</organism>
<proteinExistence type="predicted"/>
<dbReference type="Proteomes" id="UP000606720">
    <property type="component" value="Unassembled WGS sequence"/>
</dbReference>
<name>A0A923LMS6_9FIRM</name>
<sequence>MTGEKKHTPIDHLVDIRDVKIDSSLPTEERIKSFVQQIKNPYQFKVGSTVVRVAFANTQNTITDNFINMVASM</sequence>
<dbReference type="AlphaFoldDB" id="A0A923LMS6"/>
<evidence type="ECO:0000313" key="3">
    <source>
        <dbReference type="Proteomes" id="UP000606720"/>
    </source>
</evidence>
<dbReference type="Pfam" id="PF21757">
    <property type="entry name" value="DUF6870"/>
    <property type="match status" value="1"/>
</dbReference>
<gene>
    <name evidence="2" type="ORF">H8S17_00700</name>
</gene>
<evidence type="ECO:0000259" key="1">
    <source>
        <dbReference type="Pfam" id="PF21757"/>
    </source>
</evidence>
<feature type="domain" description="DUF6870" evidence="1">
    <location>
        <begin position="9"/>
        <end position="69"/>
    </location>
</feature>
<comment type="caution">
    <text evidence="2">The sequence shown here is derived from an EMBL/GenBank/DDBJ whole genome shotgun (WGS) entry which is preliminary data.</text>
</comment>
<keyword evidence="3" id="KW-1185">Reference proteome</keyword>
<reference evidence="2" key="1">
    <citation type="submission" date="2020-08" db="EMBL/GenBank/DDBJ databases">
        <title>Genome public.</title>
        <authorList>
            <person name="Liu C."/>
            <person name="Sun Q."/>
        </authorList>
    </citation>
    <scope>NUCLEOTIDE SEQUENCE</scope>
    <source>
        <strain evidence="2">BX1005</strain>
    </source>
</reference>
<dbReference type="InterPro" id="IPR049222">
    <property type="entry name" value="DUF6870"/>
</dbReference>
<evidence type="ECO:0000313" key="2">
    <source>
        <dbReference type="EMBL" id="MBC5712738.1"/>
    </source>
</evidence>
<dbReference type="EMBL" id="JACOPH010000001">
    <property type="protein sequence ID" value="MBC5712738.1"/>
    <property type="molecule type" value="Genomic_DNA"/>
</dbReference>
<dbReference type="RefSeq" id="WP_186865812.1">
    <property type="nucleotide sequence ID" value="NZ_JACOPH010000001.1"/>
</dbReference>
<protein>
    <recommendedName>
        <fullName evidence="1">DUF6870 domain-containing protein</fullName>
    </recommendedName>
</protein>